<dbReference type="InterPro" id="IPR004588">
    <property type="entry name" value="IspG_bac-typ"/>
</dbReference>
<evidence type="ECO:0000256" key="5">
    <source>
        <dbReference type="ARBA" id="ARBA00023014"/>
    </source>
</evidence>
<proteinExistence type="inferred from homology"/>
<dbReference type="NCBIfam" id="TIGR00612">
    <property type="entry name" value="ispG_gcpE"/>
    <property type="match status" value="1"/>
</dbReference>
<dbReference type="InterPro" id="IPR016425">
    <property type="entry name" value="IspG_bac"/>
</dbReference>
<comment type="similarity">
    <text evidence="7">Belongs to the IspG family.</text>
</comment>
<evidence type="ECO:0000256" key="3">
    <source>
        <dbReference type="ARBA" id="ARBA00023002"/>
    </source>
</evidence>
<sequence>MKITRKNTKQVRFGDIVLGGQNRVLVQSMTTTKTHEIENTLNQIVRLKDNGCDYVRVAVFDKADADALIELQKRSPLTLVADIHFNFEFAIQAIEAGIPKIRLNPGNLDDPKKLKLIVEKALEHNTVIRVGVNSGSLPQDILKEYGVSAVGMVKAAERYINLLNSEGFDNIVVSLKASDPLLMIAAYKLASETFDYPLHLGVTEAGVLLDGTIKSVVGLTPLLLDGIGDTIRISLTDDPVKEVEVAKKLLNSLKIRNDMVDIVSCPTCGRLNYNMFPIVEQVREYTKDMNFPLKISILGCIVNGIGEGKEADIGIAGSSQKGIIFKKGKILKTVPESELFNELKLLIDEMWAEWQKTH</sequence>
<evidence type="ECO:0000256" key="4">
    <source>
        <dbReference type="ARBA" id="ARBA00023004"/>
    </source>
</evidence>
<dbReference type="InterPro" id="IPR058578">
    <property type="entry name" value="IspG_TIM"/>
</dbReference>
<evidence type="ECO:0000256" key="7">
    <source>
        <dbReference type="HAMAP-Rule" id="MF_00159"/>
    </source>
</evidence>
<protein>
    <recommendedName>
        <fullName evidence="7">4-hydroxy-3-methylbut-2-en-1-yl diphosphate synthase (flavodoxin)</fullName>
        <ecNumber evidence="7">1.17.7.3</ecNumber>
    </recommendedName>
    <alternativeName>
        <fullName evidence="7">1-hydroxy-2-methyl-2-(E)-butenyl 4-diphosphate synthase</fullName>
    </alternativeName>
</protein>
<reference evidence="10" key="1">
    <citation type="submission" date="2024-02" db="EMBL/GenBank/DDBJ databases">
        <title>Draft genome sequence of new strains in genus Ureaplasma.</title>
        <authorList>
            <person name="Nakajima Y."/>
            <person name="Segawa T."/>
        </authorList>
    </citation>
    <scope>NUCLEOTIDE SEQUENCE [LARGE SCALE GENOMIC DNA]</scope>
    <source>
        <strain evidence="10">OM1</strain>
    </source>
</reference>
<keyword evidence="4 7" id="KW-0408">Iron</keyword>
<feature type="binding site" evidence="7">
    <location>
        <position position="268"/>
    </location>
    <ligand>
        <name>[4Fe-4S] cluster</name>
        <dbReference type="ChEBI" id="CHEBI:49883"/>
    </ligand>
</feature>
<dbReference type="PANTHER" id="PTHR30454">
    <property type="entry name" value="4-HYDROXY-3-METHYLBUT-2-EN-1-YL DIPHOSPHATE SYNTHASE"/>
    <property type="match status" value="1"/>
</dbReference>
<dbReference type="InterPro" id="IPR045854">
    <property type="entry name" value="NO2/SO3_Rdtase_4Fe4S_sf"/>
</dbReference>
<evidence type="ECO:0000259" key="8">
    <source>
        <dbReference type="Pfam" id="PF04551"/>
    </source>
</evidence>
<comment type="catalytic activity">
    <reaction evidence="7">
        <text>(2E)-4-hydroxy-3-methylbut-2-enyl diphosphate + oxidized [flavodoxin] + H2O + 2 H(+) = 2-C-methyl-D-erythritol 2,4-cyclic diphosphate + reduced [flavodoxin]</text>
        <dbReference type="Rhea" id="RHEA:43604"/>
        <dbReference type="Rhea" id="RHEA-COMP:10622"/>
        <dbReference type="Rhea" id="RHEA-COMP:10623"/>
        <dbReference type="ChEBI" id="CHEBI:15377"/>
        <dbReference type="ChEBI" id="CHEBI:15378"/>
        <dbReference type="ChEBI" id="CHEBI:57618"/>
        <dbReference type="ChEBI" id="CHEBI:58210"/>
        <dbReference type="ChEBI" id="CHEBI:58483"/>
        <dbReference type="ChEBI" id="CHEBI:128753"/>
        <dbReference type="EC" id="1.17.7.3"/>
    </reaction>
</comment>
<feature type="binding site" evidence="7">
    <location>
        <position position="265"/>
    </location>
    <ligand>
        <name>[4Fe-4S] cluster</name>
        <dbReference type="ChEBI" id="CHEBI:49883"/>
    </ligand>
</feature>
<keyword evidence="2 7" id="KW-0479">Metal-binding</keyword>
<dbReference type="RefSeq" id="WP_353289938.1">
    <property type="nucleotide sequence ID" value="NZ_BAABQM010000003.1"/>
</dbReference>
<keyword evidence="5 7" id="KW-0411">Iron-sulfur</keyword>
<dbReference type="PANTHER" id="PTHR30454:SF0">
    <property type="entry name" value="4-HYDROXY-3-METHYLBUT-2-EN-1-YL DIPHOSPHATE SYNTHASE (FERREDOXIN), CHLOROPLASTIC"/>
    <property type="match status" value="1"/>
</dbReference>
<keyword evidence="3 7" id="KW-0560">Oxidoreductase</keyword>
<dbReference type="HAMAP" id="MF_00159">
    <property type="entry name" value="IspG"/>
    <property type="match status" value="1"/>
</dbReference>
<dbReference type="InterPro" id="IPR011060">
    <property type="entry name" value="RibuloseP-bd_barrel"/>
</dbReference>
<dbReference type="EMBL" id="BAABQM010000003">
    <property type="protein sequence ID" value="GAA5414777.1"/>
    <property type="molecule type" value="Genomic_DNA"/>
</dbReference>
<keyword evidence="6 7" id="KW-0414">Isoprene biosynthesis</keyword>
<dbReference type="SUPFAM" id="SSF56014">
    <property type="entry name" value="Nitrite and sulphite reductase 4Fe-4S domain-like"/>
    <property type="match status" value="1"/>
</dbReference>
<evidence type="ECO:0000313" key="11">
    <source>
        <dbReference type="Proteomes" id="UP001449582"/>
    </source>
</evidence>
<accession>A0ABP9U9C0</accession>
<feature type="binding site" evidence="7">
    <location>
        <position position="300"/>
    </location>
    <ligand>
        <name>[4Fe-4S] cluster</name>
        <dbReference type="ChEBI" id="CHEBI:49883"/>
    </ligand>
</feature>
<comment type="pathway">
    <text evidence="7">Isoprenoid biosynthesis; isopentenyl diphosphate biosynthesis via DXP pathway; isopentenyl diphosphate from 1-deoxy-D-xylulose 5-phosphate: step 5/6.</text>
</comment>
<feature type="domain" description="IspG TIM-barrel" evidence="8">
    <location>
        <begin position="8"/>
        <end position="247"/>
    </location>
</feature>
<dbReference type="Pfam" id="PF26540">
    <property type="entry name" value="GcpE_C"/>
    <property type="match status" value="1"/>
</dbReference>
<evidence type="ECO:0000256" key="6">
    <source>
        <dbReference type="ARBA" id="ARBA00023229"/>
    </source>
</evidence>
<comment type="cofactor">
    <cofactor evidence="7">
        <name>[4Fe-4S] cluster</name>
        <dbReference type="ChEBI" id="CHEBI:49883"/>
    </cofactor>
    <text evidence="7">Binds 1 [4Fe-4S] cluster.</text>
</comment>
<dbReference type="InterPro" id="IPR058579">
    <property type="entry name" value="IspG_C"/>
</dbReference>
<dbReference type="Pfam" id="PF04551">
    <property type="entry name" value="GcpE"/>
    <property type="match status" value="1"/>
</dbReference>
<evidence type="ECO:0000259" key="9">
    <source>
        <dbReference type="Pfam" id="PF26540"/>
    </source>
</evidence>
<name>A0ABP9U9C0_9BACT</name>
<dbReference type="PIRSF" id="PIRSF004640">
    <property type="entry name" value="IspG"/>
    <property type="match status" value="1"/>
</dbReference>
<evidence type="ECO:0000313" key="10">
    <source>
        <dbReference type="EMBL" id="GAA5414777.1"/>
    </source>
</evidence>
<feature type="binding site" evidence="7">
    <location>
        <position position="307"/>
    </location>
    <ligand>
        <name>[4Fe-4S] cluster</name>
        <dbReference type="ChEBI" id="CHEBI:49883"/>
    </ligand>
</feature>
<dbReference type="NCBIfam" id="NF001540">
    <property type="entry name" value="PRK00366.1"/>
    <property type="match status" value="1"/>
</dbReference>
<organism evidence="10 11">
    <name type="scientific">Ureaplasma ceti</name>
    <dbReference type="NCBI Taxonomy" id="3119530"/>
    <lineage>
        <taxon>Bacteria</taxon>
        <taxon>Bacillati</taxon>
        <taxon>Mycoplasmatota</taxon>
        <taxon>Mycoplasmoidales</taxon>
        <taxon>Mycoplasmoidaceae</taxon>
        <taxon>Ureaplasma</taxon>
    </lineage>
</organism>
<dbReference type="InterPro" id="IPR011005">
    <property type="entry name" value="Dihydropteroate_synth-like_sf"/>
</dbReference>
<keyword evidence="11" id="KW-1185">Reference proteome</keyword>
<comment type="function">
    <text evidence="7">Converts 2C-methyl-D-erythritol 2,4-cyclodiphosphate (ME-2,4cPP) into 1-hydroxy-2-methyl-2-(E)-butenyl 4-diphosphate.</text>
</comment>
<evidence type="ECO:0000256" key="2">
    <source>
        <dbReference type="ARBA" id="ARBA00022723"/>
    </source>
</evidence>
<dbReference type="Proteomes" id="UP001449582">
    <property type="component" value="Unassembled WGS sequence"/>
</dbReference>
<keyword evidence="1 7" id="KW-0004">4Fe-4S</keyword>
<dbReference type="Gene3D" id="3.20.20.20">
    <property type="entry name" value="Dihydropteroate synthase-like"/>
    <property type="match status" value="1"/>
</dbReference>
<evidence type="ECO:0000256" key="1">
    <source>
        <dbReference type="ARBA" id="ARBA00022485"/>
    </source>
</evidence>
<dbReference type="Gene3D" id="3.30.413.10">
    <property type="entry name" value="Sulfite Reductase Hemoprotein, domain 1"/>
    <property type="match status" value="1"/>
</dbReference>
<comment type="caution">
    <text evidence="10">The sequence shown here is derived from an EMBL/GenBank/DDBJ whole genome shotgun (WGS) entry which is preliminary data.</text>
</comment>
<feature type="domain" description="IspG C-terminal" evidence="9">
    <location>
        <begin position="262"/>
        <end position="348"/>
    </location>
</feature>
<gene>
    <name evidence="7 10" type="primary">ispG</name>
    <name evidence="10" type="ORF">UREOM_4880</name>
</gene>
<dbReference type="EC" id="1.17.7.3" evidence="7"/>
<dbReference type="SUPFAM" id="SSF51366">
    <property type="entry name" value="Ribulose-phoshate binding barrel"/>
    <property type="match status" value="1"/>
</dbReference>